<accession>A0ABU7W3Y2</accession>
<keyword evidence="2" id="KW-1185">Reference proteome</keyword>
<dbReference type="EMBL" id="JAZHOU010000001">
    <property type="protein sequence ID" value="MEF3077844.1"/>
    <property type="molecule type" value="Genomic_DNA"/>
</dbReference>
<reference evidence="1 2" key="1">
    <citation type="submission" date="2024-02" db="EMBL/GenBank/DDBJ databases">
        <title>Winogradskyella poriferorum JCM 12885.</title>
        <authorList>
            <person name="Zhang D.-F."/>
            <person name="Fu Z.-Y."/>
        </authorList>
    </citation>
    <scope>NUCLEOTIDE SEQUENCE [LARGE SCALE GENOMIC DNA]</scope>
    <source>
        <strain evidence="1 2">JCM 12885</strain>
    </source>
</reference>
<organism evidence="1 2">
    <name type="scientific">Winogradskyella poriferorum</name>
    <dbReference type="NCBI Taxonomy" id="307627"/>
    <lineage>
        <taxon>Bacteria</taxon>
        <taxon>Pseudomonadati</taxon>
        <taxon>Bacteroidota</taxon>
        <taxon>Flavobacteriia</taxon>
        <taxon>Flavobacteriales</taxon>
        <taxon>Flavobacteriaceae</taxon>
        <taxon>Winogradskyella</taxon>
    </lineage>
</organism>
<dbReference type="RefSeq" id="WP_331808659.1">
    <property type="nucleotide sequence ID" value="NZ_JAZHOU010000001.1"/>
</dbReference>
<dbReference type="Proteomes" id="UP001356704">
    <property type="component" value="Unassembled WGS sequence"/>
</dbReference>
<comment type="caution">
    <text evidence="1">The sequence shown here is derived from an EMBL/GenBank/DDBJ whole genome shotgun (WGS) entry which is preliminary data.</text>
</comment>
<protein>
    <submittedName>
        <fullName evidence="1">Uncharacterized protein</fullName>
    </submittedName>
</protein>
<name>A0ABU7W3Y2_9FLAO</name>
<proteinExistence type="predicted"/>
<evidence type="ECO:0000313" key="2">
    <source>
        <dbReference type="Proteomes" id="UP001356704"/>
    </source>
</evidence>
<gene>
    <name evidence="1" type="ORF">V1468_02405</name>
</gene>
<evidence type="ECO:0000313" key="1">
    <source>
        <dbReference type="EMBL" id="MEF3077844.1"/>
    </source>
</evidence>
<sequence length="57" mass="6134">MKTLKITFAVLAVAMLTVSGVKSEKIETGEKSNIQQPTKIDLLAHEGKKNIKLPGQG</sequence>